<evidence type="ECO:0008006" key="4">
    <source>
        <dbReference type="Google" id="ProtNLM"/>
    </source>
</evidence>
<dbReference type="PANTHER" id="PTHR36974:SF1">
    <property type="entry name" value="DOXX FAMILY MEMBRANE PROTEIN"/>
    <property type="match status" value="1"/>
</dbReference>
<sequence>MTSPARTSLARIVARVVLGAFLLVAGTAHLTVARAEFAAQVPAWLPLDSDVVVVASGVVELVLGAALVFLGRYRVQVGWVVAAFFVAIFPGNIAQYVDGVSAFGLDTDGVRLTRLFFQPVLVVWALWSTGAWRDRAALRERTALRS</sequence>
<dbReference type="Proteomes" id="UP000272560">
    <property type="component" value="Unassembled WGS sequence"/>
</dbReference>
<dbReference type="EMBL" id="QZVT01000007">
    <property type="protein sequence ID" value="RJT78055.1"/>
    <property type="molecule type" value="Genomic_DNA"/>
</dbReference>
<feature type="transmembrane region" description="Helical" evidence="1">
    <location>
        <begin position="77"/>
        <end position="95"/>
    </location>
</feature>
<dbReference type="OrthoDB" id="9788974at2"/>
<keyword evidence="3" id="KW-1185">Reference proteome</keyword>
<gene>
    <name evidence="2" type="ORF">D6T63_14015</name>
</gene>
<keyword evidence="1" id="KW-1133">Transmembrane helix</keyword>
<dbReference type="AlphaFoldDB" id="A0A3A5MBM6"/>
<reference evidence="2 3" key="1">
    <citation type="submission" date="2018-09" db="EMBL/GenBank/DDBJ databases">
        <title>Novel species of Arthrobacter.</title>
        <authorList>
            <person name="Liu Q."/>
            <person name="Xin Y.-H."/>
        </authorList>
    </citation>
    <scope>NUCLEOTIDE SEQUENCE [LARGE SCALE GENOMIC DNA]</scope>
    <source>
        <strain evidence="2 3">Hz2</strain>
    </source>
</reference>
<proteinExistence type="predicted"/>
<organism evidence="2 3">
    <name type="scientific">Arthrobacter cheniae</name>
    <dbReference type="NCBI Taxonomy" id="1258888"/>
    <lineage>
        <taxon>Bacteria</taxon>
        <taxon>Bacillati</taxon>
        <taxon>Actinomycetota</taxon>
        <taxon>Actinomycetes</taxon>
        <taxon>Micrococcales</taxon>
        <taxon>Micrococcaceae</taxon>
        <taxon>Arthrobacter</taxon>
    </lineage>
</organism>
<evidence type="ECO:0000256" key="1">
    <source>
        <dbReference type="SAM" id="Phobius"/>
    </source>
</evidence>
<dbReference type="PANTHER" id="PTHR36974">
    <property type="entry name" value="MEMBRANE PROTEIN-RELATED"/>
    <property type="match status" value="1"/>
</dbReference>
<keyword evidence="1" id="KW-0812">Transmembrane</keyword>
<protein>
    <recommendedName>
        <fullName evidence="4">DoxX family membrane protein</fullName>
    </recommendedName>
</protein>
<feature type="transmembrane region" description="Helical" evidence="1">
    <location>
        <begin position="51"/>
        <end position="70"/>
    </location>
</feature>
<name>A0A3A5MBM6_9MICC</name>
<comment type="caution">
    <text evidence="2">The sequence shown here is derived from an EMBL/GenBank/DDBJ whole genome shotgun (WGS) entry which is preliminary data.</text>
</comment>
<evidence type="ECO:0000313" key="3">
    <source>
        <dbReference type="Proteomes" id="UP000272560"/>
    </source>
</evidence>
<dbReference type="RefSeq" id="WP_120149669.1">
    <property type="nucleotide sequence ID" value="NZ_QZVT01000007.1"/>
</dbReference>
<accession>A0A3A5MBM6</accession>
<feature type="transmembrane region" description="Helical" evidence="1">
    <location>
        <begin position="115"/>
        <end position="132"/>
    </location>
</feature>
<evidence type="ECO:0000313" key="2">
    <source>
        <dbReference type="EMBL" id="RJT78055.1"/>
    </source>
</evidence>
<keyword evidence="1" id="KW-0472">Membrane</keyword>